<gene>
    <name evidence="5" type="ORF">BCAMP_08285</name>
</gene>
<dbReference type="Gene3D" id="3.40.50.300">
    <property type="entry name" value="P-loop containing nucleotide triphosphate hydrolases"/>
    <property type="match status" value="1"/>
</dbReference>
<dbReference type="GO" id="GO:0016887">
    <property type="term" value="F:ATP hydrolysis activity"/>
    <property type="evidence" value="ECO:0007669"/>
    <property type="project" value="InterPro"/>
</dbReference>
<proteinExistence type="predicted"/>
<name>W7CPJ9_9LIST</name>
<evidence type="ECO:0000313" key="5">
    <source>
        <dbReference type="EMBL" id="EUJ38992.1"/>
    </source>
</evidence>
<keyword evidence="1" id="KW-0813">Transport</keyword>
<keyword evidence="6" id="KW-1185">Reference proteome</keyword>
<dbReference type="InterPro" id="IPR003439">
    <property type="entry name" value="ABC_transporter-like_ATP-bd"/>
</dbReference>
<dbReference type="SUPFAM" id="SSF52540">
    <property type="entry name" value="P-loop containing nucleoside triphosphate hydrolases"/>
    <property type="match status" value="1"/>
</dbReference>
<evidence type="ECO:0000256" key="2">
    <source>
        <dbReference type="ARBA" id="ARBA00022741"/>
    </source>
</evidence>
<feature type="domain" description="ABC transporter" evidence="4">
    <location>
        <begin position="2"/>
        <end position="107"/>
    </location>
</feature>
<dbReference type="STRING" id="1265861.BCAMP_08285"/>
<dbReference type="EMBL" id="AODH01000032">
    <property type="protein sequence ID" value="EUJ38992.1"/>
    <property type="molecule type" value="Genomic_DNA"/>
</dbReference>
<evidence type="ECO:0000256" key="1">
    <source>
        <dbReference type="ARBA" id="ARBA00022448"/>
    </source>
</evidence>
<dbReference type="Proteomes" id="UP000019243">
    <property type="component" value="Unassembled WGS sequence"/>
</dbReference>
<keyword evidence="2" id="KW-0547">Nucleotide-binding</keyword>
<dbReference type="InterPro" id="IPR051782">
    <property type="entry name" value="ABC_Transporter_VariousFunc"/>
</dbReference>
<dbReference type="PANTHER" id="PTHR42939">
    <property type="entry name" value="ABC TRANSPORTER ATP-BINDING PROTEIN ALBC-RELATED"/>
    <property type="match status" value="1"/>
</dbReference>
<sequence>MGLFSPDNGEVRINGQSLALHPQLKAQLFLLPDELKAWDGFKIKTIKTFYAKNYPQFNHDKFDDLLQAFNLPANVKLGTYSKGMSALFGIIIALSVGSQYLMLDEPMEGLDIIVQKKNHERFDD</sequence>
<keyword evidence="3 5" id="KW-0067">ATP-binding</keyword>
<accession>W7CPJ9</accession>
<protein>
    <submittedName>
        <fullName evidence="5">ABC transporter ATP-binding protein</fullName>
    </submittedName>
</protein>
<evidence type="ECO:0000313" key="6">
    <source>
        <dbReference type="Proteomes" id="UP000019243"/>
    </source>
</evidence>
<dbReference type="GO" id="GO:0005524">
    <property type="term" value="F:ATP binding"/>
    <property type="evidence" value="ECO:0007669"/>
    <property type="project" value="UniProtKB-KW"/>
</dbReference>
<dbReference type="InterPro" id="IPR027417">
    <property type="entry name" value="P-loop_NTPase"/>
</dbReference>
<evidence type="ECO:0000259" key="4">
    <source>
        <dbReference type="Pfam" id="PF00005"/>
    </source>
</evidence>
<dbReference type="PANTHER" id="PTHR42939:SF1">
    <property type="entry name" value="ABC TRANSPORTER ATP-BINDING PROTEIN ALBC-RELATED"/>
    <property type="match status" value="1"/>
</dbReference>
<dbReference type="AlphaFoldDB" id="W7CPJ9"/>
<comment type="caution">
    <text evidence="5">The sequence shown here is derived from an EMBL/GenBank/DDBJ whole genome shotgun (WGS) entry which is preliminary data.</text>
</comment>
<dbReference type="Pfam" id="PF00005">
    <property type="entry name" value="ABC_tran"/>
    <property type="match status" value="1"/>
</dbReference>
<reference evidence="5 6" key="1">
    <citation type="submission" date="2012-12" db="EMBL/GenBank/DDBJ databases">
        <title>Novel taxa of Listeriaceae from agricultural environments in the United States.</title>
        <authorList>
            <person name="den Bakker H.C."/>
            <person name="Allred A."/>
            <person name="Warchocki S."/>
            <person name="Wright E.M."/>
            <person name="Burrell A."/>
            <person name="Nightingale K.K."/>
            <person name="Kephart D."/>
            <person name="Wiedmann M."/>
        </authorList>
    </citation>
    <scope>NUCLEOTIDE SEQUENCE [LARGE SCALE GENOMIC DNA]</scope>
    <source>
        <strain evidence="5 6">FSL F6-1037</strain>
    </source>
</reference>
<evidence type="ECO:0000256" key="3">
    <source>
        <dbReference type="ARBA" id="ARBA00022840"/>
    </source>
</evidence>
<organism evidence="5 6">
    <name type="scientific">Brochothrix campestris FSL F6-1037</name>
    <dbReference type="NCBI Taxonomy" id="1265861"/>
    <lineage>
        <taxon>Bacteria</taxon>
        <taxon>Bacillati</taxon>
        <taxon>Bacillota</taxon>
        <taxon>Bacilli</taxon>
        <taxon>Bacillales</taxon>
        <taxon>Listeriaceae</taxon>
        <taxon>Brochothrix</taxon>
    </lineage>
</organism>